<dbReference type="HOGENOM" id="CLU_1907768_0_0_1"/>
<reference evidence="1" key="1">
    <citation type="submission" date="2013-07" db="EMBL/GenBank/DDBJ databases">
        <title>The genome of an arbuscular mycorrhizal fungus provides insights into the evolution of the oldest plant symbiosis.</title>
        <authorList>
            <consortium name="DOE Joint Genome Institute"/>
            <person name="Tisserant E."/>
            <person name="Malbreil M."/>
            <person name="Kuo A."/>
            <person name="Kohler A."/>
            <person name="Symeonidi A."/>
            <person name="Balestrini R."/>
            <person name="Charron P."/>
            <person name="Duensing N."/>
            <person name="Frei-dit-Frey N."/>
            <person name="Gianinazzi-Pearson V."/>
            <person name="Gilbert B."/>
            <person name="Handa Y."/>
            <person name="Hijri M."/>
            <person name="Kaul R."/>
            <person name="Kawaguchi M."/>
            <person name="Krajinski F."/>
            <person name="Lammers P."/>
            <person name="Lapierre D."/>
            <person name="Masclaux F.G."/>
            <person name="Murat C."/>
            <person name="Morin E."/>
            <person name="Ndikumana S."/>
            <person name="Pagni M."/>
            <person name="Petitpierre D."/>
            <person name="Requena N."/>
            <person name="Rosikiewicz P."/>
            <person name="Riley R."/>
            <person name="Saito K."/>
            <person name="San Clemente H."/>
            <person name="Shapiro H."/>
            <person name="van Tuinen D."/>
            <person name="Becard G."/>
            <person name="Bonfante P."/>
            <person name="Paszkowski U."/>
            <person name="Shachar-Hill Y."/>
            <person name="Young J.P."/>
            <person name="Sanders I.R."/>
            <person name="Henrissat B."/>
            <person name="Rensing S.A."/>
            <person name="Grigoriev I.V."/>
            <person name="Corradi N."/>
            <person name="Roux C."/>
            <person name="Martin F."/>
        </authorList>
    </citation>
    <scope>NUCLEOTIDE SEQUENCE</scope>
    <source>
        <strain evidence="1">DAOM 197198</strain>
    </source>
</reference>
<protein>
    <submittedName>
        <fullName evidence="1">Uncharacterized protein</fullName>
    </submittedName>
</protein>
<dbReference type="EMBL" id="KI284094">
    <property type="protein sequence ID" value="ESA13241.1"/>
    <property type="molecule type" value="Genomic_DNA"/>
</dbReference>
<name>U9UC90_RHIID</name>
<proteinExistence type="predicted"/>
<dbReference type="AlphaFoldDB" id="U9UC90"/>
<sequence length="133" mass="15493">MWGKYIQIPCVGLYTCNAVHECQGISQRIFDDVSTIRYICYNCYESYGGHLNRRPGSGKRKTTCEQHKLHKEDTSKSLKLLAQWLTYVADTETEEKKEIILASMLVPALKFLYTPSETPLKYEYYNPYIIVNH</sequence>
<organism evidence="1">
    <name type="scientific">Rhizophagus irregularis (strain DAOM 181602 / DAOM 197198 / MUCL 43194)</name>
    <name type="common">Arbuscular mycorrhizal fungus</name>
    <name type="synonym">Glomus intraradices</name>
    <dbReference type="NCBI Taxonomy" id="747089"/>
    <lineage>
        <taxon>Eukaryota</taxon>
        <taxon>Fungi</taxon>
        <taxon>Fungi incertae sedis</taxon>
        <taxon>Mucoromycota</taxon>
        <taxon>Glomeromycotina</taxon>
        <taxon>Glomeromycetes</taxon>
        <taxon>Glomerales</taxon>
        <taxon>Glomeraceae</taxon>
        <taxon>Rhizophagus</taxon>
    </lineage>
</organism>
<gene>
    <name evidence="1" type="ORF">GLOINDRAFT_2902</name>
</gene>
<evidence type="ECO:0000313" key="1">
    <source>
        <dbReference type="EMBL" id="ESA13241.1"/>
    </source>
</evidence>
<accession>U9UC90</accession>
<dbReference type="VEuPathDB" id="FungiDB:RhiirFUN_012969"/>